<evidence type="ECO:0000256" key="1">
    <source>
        <dbReference type="SAM" id="MobiDB-lite"/>
    </source>
</evidence>
<evidence type="ECO:0000313" key="3">
    <source>
        <dbReference type="Proteomes" id="UP000000768"/>
    </source>
</evidence>
<feature type="region of interest" description="Disordered" evidence="1">
    <location>
        <begin position="239"/>
        <end position="258"/>
    </location>
</feature>
<dbReference type="Proteomes" id="UP000000768">
    <property type="component" value="Chromosome 6"/>
</dbReference>
<sequence length="380" mass="41818">MEPLDSVEADLDSVLEVPDSVALDSMQPPDSVEVVPDSVEEAPDSVEELLDSVESVDDVVTESVEDVVSTSVDVVPDSVEDAPDDDVVVHCPRCGTFHAGGVFGEACFQARRNARRCARCGLLHEDYDLPVRFFHLMDKFDCEFYIPDVDKLVMDGDRIYVTDEVRKKLEEHIKKQQAKTISFPRGAARDEAVELEQSKQYNLGGERGAGLRHSERTALALARCMRAIVFPDGDAANGAAHSTAGGRSQQRGRARVPRGPRAACMWLTHLPRDTAPTTTAGTLLSRARARGSRRRALVGRCHHHHRHRIASMHIILSRLPVPYDYNYDPIPPVLMHAPVGYLFFRIGRAAHLLDCTAPAGPVMSDPSSRSFQHAGLCGAR</sequence>
<gene>
    <name evidence="2" type="ORF">SORBI_3006G250700</name>
</gene>
<dbReference type="EMBL" id="CM000765">
    <property type="protein sequence ID" value="EES13015.2"/>
    <property type="molecule type" value="Genomic_DNA"/>
</dbReference>
<reference evidence="2 3" key="1">
    <citation type="journal article" date="2009" name="Nature">
        <title>The Sorghum bicolor genome and the diversification of grasses.</title>
        <authorList>
            <person name="Paterson A.H."/>
            <person name="Bowers J.E."/>
            <person name="Bruggmann R."/>
            <person name="Dubchak I."/>
            <person name="Grimwood J."/>
            <person name="Gundlach H."/>
            <person name="Haberer G."/>
            <person name="Hellsten U."/>
            <person name="Mitros T."/>
            <person name="Poliakov A."/>
            <person name="Schmutz J."/>
            <person name="Spannagl M."/>
            <person name="Tang H."/>
            <person name="Wang X."/>
            <person name="Wicker T."/>
            <person name="Bharti A.K."/>
            <person name="Chapman J."/>
            <person name="Feltus F.A."/>
            <person name="Gowik U."/>
            <person name="Grigoriev I.V."/>
            <person name="Lyons E."/>
            <person name="Maher C.A."/>
            <person name="Martis M."/>
            <person name="Narechania A."/>
            <person name="Otillar R.P."/>
            <person name="Penning B.W."/>
            <person name="Salamov A.A."/>
            <person name="Wang Y."/>
            <person name="Zhang L."/>
            <person name="Carpita N.C."/>
            <person name="Freeling M."/>
            <person name="Gingle A.R."/>
            <person name="Hash C.T."/>
            <person name="Keller B."/>
            <person name="Klein P."/>
            <person name="Kresovich S."/>
            <person name="McCann M.C."/>
            <person name="Ming R."/>
            <person name="Peterson D.G."/>
            <person name="Mehboob-ur-Rahman"/>
            <person name="Ware D."/>
            <person name="Westhoff P."/>
            <person name="Mayer K.F."/>
            <person name="Messing J."/>
            <person name="Rokhsar D.S."/>
        </authorList>
    </citation>
    <scope>NUCLEOTIDE SEQUENCE [LARGE SCALE GENOMIC DNA]</scope>
    <source>
        <strain evidence="3">cv. BTx623</strain>
    </source>
</reference>
<dbReference type="HOGENOM" id="CLU_515275_0_0_1"/>
<name>C5Y9K7_SORBI</name>
<reference evidence="3" key="2">
    <citation type="journal article" date="2018" name="Plant J.">
        <title>The Sorghum bicolor reference genome: improved assembly, gene annotations, a transcriptome atlas, and signatures of genome organization.</title>
        <authorList>
            <person name="McCormick R.F."/>
            <person name="Truong S.K."/>
            <person name="Sreedasyam A."/>
            <person name="Jenkins J."/>
            <person name="Shu S."/>
            <person name="Sims D."/>
            <person name="Kennedy M."/>
            <person name="Amirebrahimi M."/>
            <person name="Weers B.D."/>
            <person name="McKinley B."/>
            <person name="Mattison A."/>
            <person name="Morishige D.T."/>
            <person name="Grimwood J."/>
            <person name="Schmutz J."/>
            <person name="Mullet J.E."/>
        </authorList>
    </citation>
    <scope>NUCLEOTIDE SEQUENCE [LARGE SCALE GENOMIC DNA]</scope>
    <source>
        <strain evidence="3">cv. BTx623</strain>
    </source>
</reference>
<keyword evidence="3" id="KW-1185">Reference proteome</keyword>
<dbReference type="InParanoid" id="C5Y9K7"/>
<proteinExistence type="predicted"/>
<evidence type="ECO:0000313" key="2">
    <source>
        <dbReference type="EMBL" id="EES13015.2"/>
    </source>
</evidence>
<protein>
    <submittedName>
        <fullName evidence="2">Uncharacterized protein</fullName>
    </submittedName>
</protein>
<accession>C5Y9K7</accession>
<dbReference type="Gramene" id="EES13015">
    <property type="protein sequence ID" value="EES13015"/>
    <property type="gene ID" value="SORBI_3006G250700"/>
</dbReference>
<organism evidence="2 3">
    <name type="scientific">Sorghum bicolor</name>
    <name type="common">Sorghum</name>
    <name type="synonym">Sorghum vulgare</name>
    <dbReference type="NCBI Taxonomy" id="4558"/>
    <lineage>
        <taxon>Eukaryota</taxon>
        <taxon>Viridiplantae</taxon>
        <taxon>Streptophyta</taxon>
        <taxon>Embryophyta</taxon>
        <taxon>Tracheophyta</taxon>
        <taxon>Spermatophyta</taxon>
        <taxon>Magnoliopsida</taxon>
        <taxon>Liliopsida</taxon>
        <taxon>Poales</taxon>
        <taxon>Poaceae</taxon>
        <taxon>PACMAD clade</taxon>
        <taxon>Panicoideae</taxon>
        <taxon>Andropogonodae</taxon>
        <taxon>Andropogoneae</taxon>
        <taxon>Sorghinae</taxon>
        <taxon>Sorghum</taxon>
    </lineage>
</organism>
<dbReference type="AlphaFoldDB" id="C5Y9K7"/>